<keyword evidence="3" id="KW-0732">Signal</keyword>
<name>A0A9Q0RYG0_9DIPT</name>
<dbReference type="SUPFAM" id="SSF50494">
    <property type="entry name" value="Trypsin-like serine proteases"/>
    <property type="match status" value="1"/>
</dbReference>
<dbReference type="InterPro" id="IPR009003">
    <property type="entry name" value="Peptidase_S1_PA"/>
</dbReference>
<dbReference type="InterPro" id="IPR051333">
    <property type="entry name" value="CLIP_Serine_Protease"/>
</dbReference>
<dbReference type="InterPro" id="IPR001314">
    <property type="entry name" value="Peptidase_S1A"/>
</dbReference>
<keyword evidence="1" id="KW-1015">Disulfide bond</keyword>
<dbReference type="PRINTS" id="PR00722">
    <property type="entry name" value="CHYMOTRYPSIN"/>
</dbReference>
<dbReference type="AlphaFoldDB" id="A0A9Q0RYG0"/>
<evidence type="ECO:0000313" key="6">
    <source>
        <dbReference type="Proteomes" id="UP001151699"/>
    </source>
</evidence>
<evidence type="ECO:0000256" key="1">
    <source>
        <dbReference type="ARBA" id="ARBA00023157"/>
    </source>
</evidence>
<reference evidence="5" key="1">
    <citation type="submission" date="2022-07" db="EMBL/GenBank/DDBJ databases">
        <authorList>
            <person name="Trinca V."/>
            <person name="Uliana J.V.C."/>
            <person name="Torres T.T."/>
            <person name="Ward R.J."/>
            <person name="Monesi N."/>
        </authorList>
    </citation>
    <scope>NUCLEOTIDE SEQUENCE</scope>
    <source>
        <strain evidence="5">HSMRA1968</strain>
        <tissue evidence="5">Whole embryos</tissue>
    </source>
</reference>
<dbReference type="InterPro" id="IPR001254">
    <property type="entry name" value="Trypsin_dom"/>
</dbReference>
<dbReference type="PANTHER" id="PTHR24260">
    <property type="match status" value="1"/>
</dbReference>
<proteinExistence type="inferred from homology"/>
<dbReference type="CDD" id="cd00190">
    <property type="entry name" value="Tryp_SPc"/>
    <property type="match status" value="1"/>
</dbReference>
<dbReference type="Proteomes" id="UP001151699">
    <property type="component" value="Chromosome X"/>
</dbReference>
<dbReference type="GO" id="GO:0006508">
    <property type="term" value="P:proteolysis"/>
    <property type="evidence" value="ECO:0007669"/>
    <property type="project" value="InterPro"/>
</dbReference>
<protein>
    <submittedName>
        <fullName evidence="5">Collagenase</fullName>
    </submittedName>
</protein>
<sequence>MYLPYLGIFIVGLMVTQTAAAPEGRIVNGNVAANYQFPWHVSLTITVSDAASPRYCGASIISSRYLLTAASCLKNAQSVRADMGSTLFSNPKQTQYTVHYAVHPQFNSTYNTNNIGIVRLNDEIYYSNEKRAILLVGRSKVNSTFVDTAAYISGFGVYQKEMVYMSENLRYAYTTVVTNTRCELFYPPLSVSSETLCTTGYNHSLQTGCYGDTGGALVAHIDGTWYQIGLLSSIHNGGCSGTYPNLYTKIMPYLQWINQMTGLAINP</sequence>
<feature type="domain" description="Peptidase S1" evidence="4">
    <location>
        <begin position="26"/>
        <end position="262"/>
    </location>
</feature>
<evidence type="ECO:0000259" key="4">
    <source>
        <dbReference type="PROSITE" id="PS50240"/>
    </source>
</evidence>
<dbReference type="GO" id="GO:0004252">
    <property type="term" value="F:serine-type endopeptidase activity"/>
    <property type="evidence" value="ECO:0007669"/>
    <property type="project" value="InterPro"/>
</dbReference>
<accession>A0A9Q0RYG0</accession>
<dbReference type="SMART" id="SM00020">
    <property type="entry name" value="Tryp_SPc"/>
    <property type="match status" value="1"/>
</dbReference>
<dbReference type="PANTHER" id="PTHR24260:SF136">
    <property type="entry name" value="GH08193P-RELATED"/>
    <property type="match status" value="1"/>
</dbReference>
<comment type="similarity">
    <text evidence="2">Belongs to the peptidase S1 family. CLIP subfamily.</text>
</comment>
<evidence type="ECO:0000256" key="2">
    <source>
        <dbReference type="ARBA" id="ARBA00024195"/>
    </source>
</evidence>
<dbReference type="OrthoDB" id="5565075at2759"/>
<dbReference type="EMBL" id="WJQU01000003">
    <property type="protein sequence ID" value="KAJ6637111.1"/>
    <property type="molecule type" value="Genomic_DNA"/>
</dbReference>
<dbReference type="FunFam" id="2.40.10.10:FF:000068">
    <property type="entry name" value="transmembrane protease serine 2"/>
    <property type="match status" value="1"/>
</dbReference>
<organism evidence="5 6">
    <name type="scientific">Pseudolycoriella hygida</name>
    <dbReference type="NCBI Taxonomy" id="35572"/>
    <lineage>
        <taxon>Eukaryota</taxon>
        <taxon>Metazoa</taxon>
        <taxon>Ecdysozoa</taxon>
        <taxon>Arthropoda</taxon>
        <taxon>Hexapoda</taxon>
        <taxon>Insecta</taxon>
        <taxon>Pterygota</taxon>
        <taxon>Neoptera</taxon>
        <taxon>Endopterygota</taxon>
        <taxon>Diptera</taxon>
        <taxon>Nematocera</taxon>
        <taxon>Sciaroidea</taxon>
        <taxon>Sciaridae</taxon>
        <taxon>Pseudolycoriella</taxon>
    </lineage>
</organism>
<keyword evidence="6" id="KW-1185">Reference proteome</keyword>
<dbReference type="Gene3D" id="2.40.10.10">
    <property type="entry name" value="Trypsin-like serine proteases"/>
    <property type="match status" value="1"/>
</dbReference>
<dbReference type="InterPro" id="IPR043504">
    <property type="entry name" value="Peptidase_S1_PA_chymotrypsin"/>
</dbReference>
<feature type="signal peptide" evidence="3">
    <location>
        <begin position="1"/>
        <end position="20"/>
    </location>
</feature>
<dbReference type="PROSITE" id="PS50240">
    <property type="entry name" value="TRYPSIN_DOM"/>
    <property type="match status" value="1"/>
</dbReference>
<feature type="chain" id="PRO_5040117452" evidence="3">
    <location>
        <begin position="21"/>
        <end position="267"/>
    </location>
</feature>
<evidence type="ECO:0000313" key="5">
    <source>
        <dbReference type="EMBL" id="KAJ6637111.1"/>
    </source>
</evidence>
<evidence type="ECO:0000256" key="3">
    <source>
        <dbReference type="SAM" id="SignalP"/>
    </source>
</evidence>
<dbReference type="Pfam" id="PF00089">
    <property type="entry name" value="Trypsin"/>
    <property type="match status" value="1"/>
</dbReference>
<comment type="caution">
    <text evidence="5">The sequence shown here is derived from an EMBL/GenBank/DDBJ whole genome shotgun (WGS) entry which is preliminary data.</text>
</comment>
<gene>
    <name evidence="5" type="primary">COGS_8</name>
    <name evidence="5" type="ORF">Bhyg_09837</name>
</gene>